<comment type="similarity">
    <text evidence="1">Belongs to the ABC transporter superfamily.</text>
</comment>
<dbReference type="SMART" id="SM00382">
    <property type="entry name" value="AAA"/>
    <property type="match status" value="1"/>
</dbReference>
<evidence type="ECO:0000256" key="2">
    <source>
        <dbReference type="ARBA" id="ARBA00022448"/>
    </source>
</evidence>
<dbReference type="Pfam" id="PF08352">
    <property type="entry name" value="oligo_HPY"/>
    <property type="match status" value="1"/>
</dbReference>
<proteinExistence type="inferred from homology"/>
<dbReference type="PANTHER" id="PTHR43776">
    <property type="entry name" value="TRANSPORT ATP-BINDING PROTEIN"/>
    <property type="match status" value="1"/>
</dbReference>
<evidence type="ECO:0000256" key="1">
    <source>
        <dbReference type="ARBA" id="ARBA00005417"/>
    </source>
</evidence>
<evidence type="ECO:0000259" key="6">
    <source>
        <dbReference type="PROSITE" id="PS50893"/>
    </source>
</evidence>
<dbReference type="Proteomes" id="UP000190857">
    <property type="component" value="Unassembled WGS sequence"/>
</dbReference>
<gene>
    <name evidence="7" type="ORF">SAMN06309945_2284</name>
</gene>
<dbReference type="STRING" id="123320.SAMN06309945_2284"/>
<dbReference type="InterPro" id="IPR050319">
    <property type="entry name" value="ABC_transp_ATP-bind"/>
</dbReference>
<dbReference type="PROSITE" id="PS50893">
    <property type="entry name" value="ABC_TRANSPORTER_2"/>
    <property type="match status" value="1"/>
</dbReference>
<sequence length="310" mass="33271">MSRDEAVPGRDARNPDDGLTGDDAAARDGRGSTPRAAAHGDETNTPTRTPLLSARGLSRRFVSPRENLFQPGRVTDALKPVDLDVYEGDTLAVIGESGSGKSTLVRLLLALDAPSSGTVTFDGRAVEPGPAAKLRWLRRETGIIFQDPYASLDPRMSVGRIVAEPLTGLGIHSEGDHRRRVVEVLEAVGLDAEAASRYPHEFSGGQRQRIALARAIVHGPRLLVGDEPLSALDVTVRARILDLLAELRASLGLTLVIVSHDIGVIQHLSNRVAVMTEGEIVEQGPTTRVLGRPEHPYTRRLLSAVPTLDA</sequence>
<organism evidence="7 8">
    <name type="scientific">Okibacterium fritillariae</name>
    <dbReference type="NCBI Taxonomy" id="123320"/>
    <lineage>
        <taxon>Bacteria</taxon>
        <taxon>Bacillati</taxon>
        <taxon>Actinomycetota</taxon>
        <taxon>Actinomycetes</taxon>
        <taxon>Micrococcales</taxon>
        <taxon>Microbacteriaceae</taxon>
        <taxon>Okibacterium</taxon>
    </lineage>
</organism>
<keyword evidence="4 7" id="KW-0067">ATP-binding</keyword>
<keyword evidence="8" id="KW-1185">Reference proteome</keyword>
<feature type="domain" description="ABC transporter" evidence="6">
    <location>
        <begin position="63"/>
        <end position="302"/>
    </location>
</feature>
<dbReference type="InterPro" id="IPR017871">
    <property type="entry name" value="ABC_transporter-like_CS"/>
</dbReference>
<dbReference type="InterPro" id="IPR003593">
    <property type="entry name" value="AAA+_ATPase"/>
</dbReference>
<evidence type="ECO:0000313" key="8">
    <source>
        <dbReference type="Proteomes" id="UP000190857"/>
    </source>
</evidence>
<dbReference type="GO" id="GO:0005524">
    <property type="term" value="F:ATP binding"/>
    <property type="evidence" value="ECO:0007669"/>
    <property type="project" value="UniProtKB-KW"/>
</dbReference>
<keyword evidence="2" id="KW-0813">Transport</keyword>
<dbReference type="Pfam" id="PF00005">
    <property type="entry name" value="ABC_tran"/>
    <property type="match status" value="1"/>
</dbReference>
<dbReference type="Gene3D" id="3.40.50.300">
    <property type="entry name" value="P-loop containing nucleotide triphosphate hydrolases"/>
    <property type="match status" value="1"/>
</dbReference>
<protein>
    <submittedName>
        <fullName evidence="7">Peptide/nickel transport system ATP-binding protein</fullName>
    </submittedName>
</protein>
<dbReference type="GO" id="GO:0055085">
    <property type="term" value="P:transmembrane transport"/>
    <property type="evidence" value="ECO:0007669"/>
    <property type="project" value="UniProtKB-ARBA"/>
</dbReference>
<dbReference type="GO" id="GO:0015833">
    <property type="term" value="P:peptide transport"/>
    <property type="evidence" value="ECO:0007669"/>
    <property type="project" value="InterPro"/>
</dbReference>
<accession>A0A1T5KJP2</accession>
<dbReference type="PANTHER" id="PTHR43776:SF7">
    <property type="entry name" value="D,D-DIPEPTIDE TRANSPORT ATP-BINDING PROTEIN DDPF-RELATED"/>
    <property type="match status" value="1"/>
</dbReference>
<dbReference type="GO" id="GO:0016887">
    <property type="term" value="F:ATP hydrolysis activity"/>
    <property type="evidence" value="ECO:0007669"/>
    <property type="project" value="InterPro"/>
</dbReference>
<keyword evidence="3" id="KW-0547">Nucleotide-binding</keyword>
<dbReference type="CDD" id="cd03257">
    <property type="entry name" value="ABC_NikE_OppD_transporters"/>
    <property type="match status" value="1"/>
</dbReference>
<evidence type="ECO:0000313" key="7">
    <source>
        <dbReference type="EMBL" id="SKC63538.1"/>
    </source>
</evidence>
<dbReference type="PROSITE" id="PS00211">
    <property type="entry name" value="ABC_TRANSPORTER_1"/>
    <property type="match status" value="1"/>
</dbReference>
<evidence type="ECO:0000256" key="5">
    <source>
        <dbReference type="SAM" id="MobiDB-lite"/>
    </source>
</evidence>
<feature type="compositionally biased region" description="Basic and acidic residues" evidence="5">
    <location>
        <begin position="1"/>
        <end position="16"/>
    </location>
</feature>
<dbReference type="InterPro" id="IPR013563">
    <property type="entry name" value="Oligopep_ABC_C"/>
</dbReference>
<evidence type="ECO:0000256" key="4">
    <source>
        <dbReference type="ARBA" id="ARBA00022840"/>
    </source>
</evidence>
<dbReference type="SUPFAM" id="SSF52540">
    <property type="entry name" value="P-loop containing nucleoside triphosphate hydrolases"/>
    <property type="match status" value="1"/>
</dbReference>
<reference evidence="7 8" key="1">
    <citation type="submission" date="2017-02" db="EMBL/GenBank/DDBJ databases">
        <authorList>
            <person name="Peterson S.W."/>
        </authorList>
    </citation>
    <scope>NUCLEOTIDE SEQUENCE [LARGE SCALE GENOMIC DNA]</scope>
    <source>
        <strain evidence="7 8">VKM Ac-2059</strain>
    </source>
</reference>
<name>A0A1T5KJP2_9MICO</name>
<dbReference type="AlphaFoldDB" id="A0A1T5KJP2"/>
<dbReference type="InterPro" id="IPR027417">
    <property type="entry name" value="P-loop_NTPase"/>
</dbReference>
<feature type="region of interest" description="Disordered" evidence="5">
    <location>
        <begin position="1"/>
        <end position="51"/>
    </location>
</feature>
<evidence type="ECO:0000256" key="3">
    <source>
        <dbReference type="ARBA" id="ARBA00022741"/>
    </source>
</evidence>
<dbReference type="InterPro" id="IPR003439">
    <property type="entry name" value="ABC_transporter-like_ATP-bd"/>
</dbReference>
<dbReference type="EMBL" id="FUZP01000002">
    <property type="protein sequence ID" value="SKC63538.1"/>
    <property type="molecule type" value="Genomic_DNA"/>
</dbReference>